<dbReference type="Proteomes" id="UP001420932">
    <property type="component" value="Unassembled WGS sequence"/>
</dbReference>
<evidence type="ECO:0000313" key="2">
    <source>
        <dbReference type="EMBL" id="KAK9122051.1"/>
    </source>
</evidence>
<dbReference type="AlphaFoldDB" id="A0AAP0NZM2"/>
<keyword evidence="3" id="KW-1185">Reference proteome</keyword>
<organism evidence="2 3">
    <name type="scientific">Stephania yunnanensis</name>
    <dbReference type="NCBI Taxonomy" id="152371"/>
    <lineage>
        <taxon>Eukaryota</taxon>
        <taxon>Viridiplantae</taxon>
        <taxon>Streptophyta</taxon>
        <taxon>Embryophyta</taxon>
        <taxon>Tracheophyta</taxon>
        <taxon>Spermatophyta</taxon>
        <taxon>Magnoliopsida</taxon>
        <taxon>Ranunculales</taxon>
        <taxon>Menispermaceae</taxon>
        <taxon>Menispermoideae</taxon>
        <taxon>Cissampelideae</taxon>
        <taxon>Stephania</taxon>
    </lineage>
</organism>
<dbReference type="PANTHER" id="PTHR47747:SF2">
    <property type="entry name" value="RIBONUCLEASE P PROTEIN SUBUNIT P38-LIKE PROTEIN"/>
    <property type="match status" value="1"/>
</dbReference>
<dbReference type="EMBL" id="JBBNAF010000008">
    <property type="protein sequence ID" value="KAK9122051.1"/>
    <property type="molecule type" value="Genomic_DNA"/>
</dbReference>
<evidence type="ECO:0000313" key="3">
    <source>
        <dbReference type="Proteomes" id="UP001420932"/>
    </source>
</evidence>
<proteinExistence type="predicted"/>
<keyword evidence="1" id="KW-0175">Coiled coil</keyword>
<feature type="coiled-coil region" evidence="1">
    <location>
        <begin position="179"/>
        <end position="259"/>
    </location>
</feature>
<protein>
    <submittedName>
        <fullName evidence="2">Uncharacterized protein</fullName>
    </submittedName>
</protein>
<feature type="coiled-coil region" evidence="1">
    <location>
        <begin position="456"/>
        <end position="490"/>
    </location>
</feature>
<reference evidence="2 3" key="1">
    <citation type="submission" date="2024-01" db="EMBL/GenBank/DDBJ databases">
        <title>Genome assemblies of Stephania.</title>
        <authorList>
            <person name="Yang L."/>
        </authorList>
    </citation>
    <scope>NUCLEOTIDE SEQUENCE [LARGE SCALE GENOMIC DNA]</scope>
    <source>
        <strain evidence="2">YNDBR</strain>
        <tissue evidence="2">Leaf</tissue>
    </source>
</reference>
<evidence type="ECO:0000256" key="1">
    <source>
        <dbReference type="SAM" id="Coils"/>
    </source>
</evidence>
<gene>
    <name evidence="2" type="ORF">Syun_019668</name>
</gene>
<sequence>MHSHFPMMDKKEVPSPCLMISSEDKPHILYPMCFGVSCAFVALKLLLGSDLNDEKWLETRDRMLQGSTQLLGLLVWRIQRGEAAEPDPETLQRLEKAEMEVSELKQRRSEDAKANEKVVSIFAAQEQTWLRERKKLQKQIGALLHELRFQVAGKDEIISDLNEKIKEKEVLLQSRDKSLGEEEGKRKEMEEKLKKAEASAEGLRETMKKVAEEHSSELWKHKTAFIELVSNHRQLESEMGRALRQIDAAKQEINSVLKQKEESVSMVRKLSVEVTKMRKDLEQKDKILSAMLRKSKVDTMEKEVLLKELKVSKARRKEAEIETEKWKAFHESKHEKKSTTSNLSNQGNARLEAFSGYKGEHPIDMGCSQDTSMGSQPPSNWMNCKNLFVDRFDQSYALGNGELVVSTDVKQLEDWVHSETERITTMLQERHHLEIDAFTEQLRRKDEKLEAFRWRLLSSELEVKRLESHMKGLNQNILQLREEKIEMKALLLEQETKVRSLQEIVILQPNSTHCHEAHWDSSPKDLTIDSVAVCSDAKTVEKDEKAETDYLPHEVEAETVKEDENRCSNHSEVPTTILRQVTEEDFVLEKEVPVDMGGFEEQCSNVEPKAIAESTSGSPCLMKKDTPWRVDLHAMGVSYNIRRLRQQLLLLEKLVSMPEICKERSVDDGTSNLKTNFHSLMPLLNKQISRYQSLQEKINDLSSRVSKDNPDCSRSGHRRIERTREETRTLECLLEETFQLQRYMVATGQKLIEIQTKMASKSVAAGIEETKRSANFDTVRFSDNVRTLFKEVQKGLEVRIARVIGSLEGTLAFGRSFDSVTRAHEAHSSDSSQR</sequence>
<dbReference type="PANTHER" id="PTHR47747">
    <property type="entry name" value="RIBONUCLEASE P PROTEIN SUBUNIT P38-LIKE PROTEIN"/>
    <property type="match status" value="1"/>
</dbReference>
<accession>A0AAP0NZM2</accession>
<name>A0AAP0NZM2_9MAGN</name>
<comment type="caution">
    <text evidence="2">The sequence shown here is derived from an EMBL/GenBank/DDBJ whole genome shotgun (WGS) entry which is preliminary data.</text>
</comment>